<feature type="transmembrane region" description="Helical" evidence="1">
    <location>
        <begin position="38"/>
        <end position="58"/>
    </location>
</feature>
<dbReference type="RefSeq" id="WP_142661569.1">
    <property type="nucleotide sequence ID" value="NZ_FXTK01000002.1"/>
</dbReference>
<keyword evidence="1" id="KW-0472">Membrane</keyword>
<protein>
    <submittedName>
        <fullName evidence="2">Uncharacterized protein</fullName>
    </submittedName>
</protein>
<keyword evidence="3" id="KW-1185">Reference proteome</keyword>
<evidence type="ECO:0000256" key="1">
    <source>
        <dbReference type="SAM" id="Phobius"/>
    </source>
</evidence>
<name>A0A521AZZ0_9RHOB</name>
<dbReference type="OrthoDB" id="6949587at2"/>
<evidence type="ECO:0000313" key="3">
    <source>
        <dbReference type="Proteomes" id="UP000319014"/>
    </source>
</evidence>
<organism evidence="2 3">
    <name type="scientific">Paracoccus laeviglucosivorans</name>
    <dbReference type="NCBI Taxonomy" id="1197861"/>
    <lineage>
        <taxon>Bacteria</taxon>
        <taxon>Pseudomonadati</taxon>
        <taxon>Pseudomonadota</taxon>
        <taxon>Alphaproteobacteria</taxon>
        <taxon>Rhodobacterales</taxon>
        <taxon>Paracoccaceae</taxon>
        <taxon>Paracoccus</taxon>
    </lineage>
</organism>
<feature type="transmembrane region" description="Helical" evidence="1">
    <location>
        <begin position="6"/>
        <end position="26"/>
    </location>
</feature>
<dbReference type="EMBL" id="FXTK01000002">
    <property type="protein sequence ID" value="SMO40355.1"/>
    <property type="molecule type" value="Genomic_DNA"/>
</dbReference>
<accession>A0A521AZZ0</accession>
<proteinExistence type="predicted"/>
<dbReference type="AlphaFoldDB" id="A0A521AZZ0"/>
<keyword evidence="1" id="KW-1133">Transmembrane helix</keyword>
<sequence length="59" mass="6172">MSILLSILAVLTILAIGVLSLIWLLENGPVRGWSALRMISADITVSLGGAMFAVYLIGG</sequence>
<evidence type="ECO:0000313" key="2">
    <source>
        <dbReference type="EMBL" id="SMO40355.1"/>
    </source>
</evidence>
<reference evidence="2 3" key="1">
    <citation type="submission" date="2017-05" db="EMBL/GenBank/DDBJ databases">
        <authorList>
            <person name="Varghese N."/>
            <person name="Submissions S."/>
        </authorList>
    </citation>
    <scope>NUCLEOTIDE SEQUENCE [LARGE SCALE GENOMIC DNA]</scope>
    <source>
        <strain evidence="2 3">DSM 100094</strain>
    </source>
</reference>
<keyword evidence="1" id="KW-0812">Transmembrane</keyword>
<gene>
    <name evidence="2" type="ORF">SAMN06265221_10217</name>
</gene>
<dbReference type="Proteomes" id="UP000319014">
    <property type="component" value="Unassembled WGS sequence"/>
</dbReference>